<organism evidence="3 4">
    <name type="scientific">Microbacterium ulmi</name>
    <dbReference type="NCBI Taxonomy" id="179095"/>
    <lineage>
        <taxon>Bacteria</taxon>
        <taxon>Bacillati</taxon>
        <taxon>Actinomycetota</taxon>
        <taxon>Actinomycetes</taxon>
        <taxon>Micrococcales</taxon>
        <taxon>Microbacteriaceae</taxon>
        <taxon>Microbacterium</taxon>
    </lineage>
</organism>
<dbReference type="SUPFAM" id="SSF56349">
    <property type="entry name" value="DNA breaking-rejoining enzymes"/>
    <property type="match status" value="1"/>
</dbReference>
<dbReference type="InterPro" id="IPR035447">
    <property type="entry name" value="DNA_topo_I_N_sf"/>
</dbReference>
<dbReference type="Pfam" id="PF01028">
    <property type="entry name" value="Topoisom_I"/>
    <property type="match status" value="1"/>
</dbReference>
<keyword evidence="3" id="KW-0413">Isomerase</keyword>
<evidence type="ECO:0000313" key="4">
    <source>
        <dbReference type="Proteomes" id="UP000543598"/>
    </source>
</evidence>
<dbReference type="SUPFAM" id="SSF55869">
    <property type="entry name" value="DNA topoisomerase I domain"/>
    <property type="match status" value="1"/>
</dbReference>
<dbReference type="InterPro" id="IPR049331">
    <property type="entry name" value="Top1B_N_bact"/>
</dbReference>
<dbReference type="EMBL" id="JABEMB010000009">
    <property type="protein sequence ID" value="NNH03817.1"/>
    <property type="molecule type" value="Genomic_DNA"/>
</dbReference>
<comment type="caution">
    <text evidence="3">The sequence shown here is derived from an EMBL/GenBank/DDBJ whole genome shotgun (WGS) entry which is preliminary data.</text>
</comment>
<dbReference type="InterPro" id="IPR013500">
    <property type="entry name" value="TopoI_cat_euk"/>
</dbReference>
<sequence length="321" mass="35641">MARLVRVRPGVDPGLRRVRAGAGFRYLDEHGGAVSEEQRTRIATLAIPPAWQDVWIAADPLAHIQAVGTDDAQRRQYLYHPQWRARRDRGKFARALALAGALPQARARVTTALRRESLDRERVLAVAFRLLDEAAPRVGSTRYLERHGSRGLTTLQRRDAKVEASVVTLSFPAKSGRRQLLEIDDDELSSTIALLRAGRPRSPLLWYPRGRRVVRLTASEVNAYVRTLTGTAFTAKDFRTLRGTIVAAETLARLGTADSPRERKRAEVVAVRAAADALGNTAAVARGSYVDPRVLRRYKNGRLLDLDVTPETAIRRLLGPP</sequence>
<dbReference type="InterPro" id="IPR014711">
    <property type="entry name" value="TopoI_cat_a-hlx-sub_euk"/>
</dbReference>
<dbReference type="PROSITE" id="PS52038">
    <property type="entry name" value="TOPO_IB_2"/>
    <property type="match status" value="1"/>
</dbReference>
<dbReference type="Proteomes" id="UP000543598">
    <property type="component" value="Unassembled WGS sequence"/>
</dbReference>
<accession>A0A7Y2LZW4</accession>
<dbReference type="GO" id="GO:0003917">
    <property type="term" value="F:DNA topoisomerase type I (single strand cut, ATP-independent) activity"/>
    <property type="evidence" value="ECO:0007669"/>
    <property type="project" value="InterPro"/>
</dbReference>
<feature type="domain" description="DNA topoisomerase I catalytic core eukaryotic-type" evidence="1">
    <location>
        <begin position="82"/>
        <end position="286"/>
    </location>
</feature>
<dbReference type="Pfam" id="PF21338">
    <property type="entry name" value="Top1B_N_bact"/>
    <property type="match status" value="1"/>
</dbReference>
<dbReference type="AlphaFoldDB" id="A0A7Y2LZW4"/>
<keyword evidence="4" id="KW-1185">Reference proteome</keyword>
<dbReference type="Gene3D" id="1.10.132.120">
    <property type="match status" value="1"/>
</dbReference>
<gene>
    <name evidence="3" type="ORF">HLA99_08155</name>
</gene>
<name>A0A7Y2LZW4_9MICO</name>
<protein>
    <submittedName>
        <fullName evidence="3">DNA topoisomerase IB</fullName>
    </submittedName>
</protein>
<evidence type="ECO:0000259" key="2">
    <source>
        <dbReference type="Pfam" id="PF21338"/>
    </source>
</evidence>
<evidence type="ECO:0000259" key="1">
    <source>
        <dbReference type="Pfam" id="PF01028"/>
    </source>
</evidence>
<proteinExistence type="predicted"/>
<feature type="domain" description="DNA topoisomerase IB N-terminal" evidence="2">
    <location>
        <begin position="23"/>
        <end position="70"/>
    </location>
</feature>
<dbReference type="InterPro" id="IPR011010">
    <property type="entry name" value="DNA_brk_join_enz"/>
</dbReference>
<dbReference type="Gene3D" id="3.90.15.10">
    <property type="entry name" value="Topoisomerase I, Chain A, domain 3"/>
    <property type="match status" value="1"/>
</dbReference>
<evidence type="ECO:0000313" key="3">
    <source>
        <dbReference type="EMBL" id="NNH03817.1"/>
    </source>
</evidence>
<dbReference type="Gene3D" id="3.30.66.10">
    <property type="entry name" value="DNA topoisomerase I domain"/>
    <property type="match status" value="1"/>
</dbReference>
<reference evidence="3 4" key="1">
    <citation type="submission" date="2020-05" db="EMBL/GenBank/DDBJ databases">
        <title>MicrobeNet Type strains.</title>
        <authorList>
            <person name="Nicholson A.C."/>
        </authorList>
    </citation>
    <scope>NUCLEOTIDE SEQUENCE [LARGE SCALE GENOMIC DNA]</scope>
    <source>
        <strain evidence="3 4">JCM 14282</strain>
    </source>
</reference>
<dbReference type="GO" id="GO:0006265">
    <property type="term" value="P:DNA topological change"/>
    <property type="evidence" value="ECO:0007669"/>
    <property type="project" value="InterPro"/>
</dbReference>
<dbReference type="GO" id="GO:0003677">
    <property type="term" value="F:DNA binding"/>
    <property type="evidence" value="ECO:0007669"/>
    <property type="project" value="InterPro"/>
</dbReference>
<dbReference type="RefSeq" id="WP_167038074.1">
    <property type="nucleotide sequence ID" value="NZ_BAAANA010000001.1"/>
</dbReference>